<sequence length="322" mass="36943">FEAQYSEELAPLFEADRNRTYQCPPGLDSIYEHAEANVRMRWIKQGIWKDEWSNEYRPGGGWKHEDLLKPESETGSDTMLSAQRRSAGIQRKRPVESDEEVRRERREGEASRPYYQFLYHVCKERERIQEEMNPMMARSQYRYRPISIPLQRSWVTIQALERQTELVTTGLSRQKNAWQGHLDLSFSRNPRRRAPYTVRPSLTTKALVLSSGLINLPSRTRGQPVRPEPLNDKPATLKPVRPARVSKARKPGRPALSERQEPAEAPAEAGSTMIKPDVNELRRVAETPLRKSQRLRVAENNKPTTATEPRIHGTGFVAAPGG</sequence>
<organism evidence="2 3">
    <name type="scientific">Achaetomium macrosporum</name>
    <dbReference type="NCBI Taxonomy" id="79813"/>
    <lineage>
        <taxon>Eukaryota</taxon>
        <taxon>Fungi</taxon>
        <taxon>Dikarya</taxon>
        <taxon>Ascomycota</taxon>
        <taxon>Pezizomycotina</taxon>
        <taxon>Sordariomycetes</taxon>
        <taxon>Sordariomycetidae</taxon>
        <taxon>Sordariales</taxon>
        <taxon>Chaetomiaceae</taxon>
        <taxon>Achaetomium</taxon>
    </lineage>
</organism>
<feature type="compositionally biased region" description="Polar residues" evidence="1">
    <location>
        <begin position="73"/>
        <end position="84"/>
    </location>
</feature>
<protein>
    <submittedName>
        <fullName evidence="2">Uncharacterized protein</fullName>
    </submittedName>
</protein>
<reference evidence="2" key="2">
    <citation type="submission" date="2023-05" db="EMBL/GenBank/DDBJ databases">
        <authorList>
            <consortium name="Lawrence Berkeley National Laboratory"/>
            <person name="Steindorff A."/>
            <person name="Hensen N."/>
            <person name="Bonometti L."/>
            <person name="Westerberg I."/>
            <person name="Brannstrom I.O."/>
            <person name="Guillou S."/>
            <person name="Cros-Aarteil S."/>
            <person name="Calhoun S."/>
            <person name="Haridas S."/>
            <person name="Kuo A."/>
            <person name="Mondo S."/>
            <person name="Pangilinan J."/>
            <person name="Riley R."/>
            <person name="Labutti K."/>
            <person name="Andreopoulos B."/>
            <person name="Lipzen A."/>
            <person name="Chen C."/>
            <person name="Yanf M."/>
            <person name="Daum C."/>
            <person name="Ng V."/>
            <person name="Clum A."/>
            <person name="Ohm R."/>
            <person name="Martin F."/>
            <person name="Silar P."/>
            <person name="Natvig D."/>
            <person name="Lalanne C."/>
            <person name="Gautier V."/>
            <person name="Ament-Velasquez S.L."/>
            <person name="Kruys A."/>
            <person name="Hutchinson M.I."/>
            <person name="Powell A.J."/>
            <person name="Barry K."/>
            <person name="Miller A.N."/>
            <person name="Grigoriev I.V."/>
            <person name="Debuchy R."/>
            <person name="Gladieux P."/>
            <person name="Thoren M.H."/>
            <person name="Johannesson H."/>
        </authorList>
    </citation>
    <scope>NUCLEOTIDE SEQUENCE</scope>
    <source>
        <strain evidence="2">CBS 532.94</strain>
    </source>
</reference>
<evidence type="ECO:0000313" key="2">
    <source>
        <dbReference type="EMBL" id="KAK4233490.1"/>
    </source>
</evidence>
<name>A0AAN7C1G3_9PEZI</name>
<dbReference type="AlphaFoldDB" id="A0AAN7C1G3"/>
<evidence type="ECO:0000313" key="3">
    <source>
        <dbReference type="Proteomes" id="UP001303760"/>
    </source>
</evidence>
<dbReference type="Proteomes" id="UP001303760">
    <property type="component" value="Unassembled WGS sequence"/>
</dbReference>
<feature type="compositionally biased region" description="Basic and acidic residues" evidence="1">
    <location>
        <begin position="63"/>
        <end position="72"/>
    </location>
</feature>
<feature type="region of interest" description="Disordered" evidence="1">
    <location>
        <begin position="216"/>
        <end position="322"/>
    </location>
</feature>
<keyword evidence="3" id="KW-1185">Reference proteome</keyword>
<feature type="compositionally biased region" description="Basic and acidic residues" evidence="1">
    <location>
        <begin position="277"/>
        <end position="289"/>
    </location>
</feature>
<proteinExistence type="predicted"/>
<evidence type="ECO:0000256" key="1">
    <source>
        <dbReference type="SAM" id="MobiDB-lite"/>
    </source>
</evidence>
<feature type="region of interest" description="Disordered" evidence="1">
    <location>
        <begin position="63"/>
        <end position="107"/>
    </location>
</feature>
<accession>A0AAN7C1G3</accession>
<dbReference type="EMBL" id="MU860544">
    <property type="protein sequence ID" value="KAK4233490.1"/>
    <property type="molecule type" value="Genomic_DNA"/>
</dbReference>
<gene>
    <name evidence="2" type="ORF">C8A03DRAFT_38799</name>
</gene>
<feature type="compositionally biased region" description="Basic and acidic residues" evidence="1">
    <location>
        <begin position="93"/>
        <end position="107"/>
    </location>
</feature>
<reference evidence="2" key="1">
    <citation type="journal article" date="2023" name="Mol. Phylogenet. Evol.">
        <title>Genome-scale phylogeny and comparative genomics of the fungal order Sordariales.</title>
        <authorList>
            <person name="Hensen N."/>
            <person name="Bonometti L."/>
            <person name="Westerberg I."/>
            <person name="Brannstrom I.O."/>
            <person name="Guillou S."/>
            <person name="Cros-Aarteil S."/>
            <person name="Calhoun S."/>
            <person name="Haridas S."/>
            <person name="Kuo A."/>
            <person name="Mondo S."/>
            <person name="Pangilinan J."/>
            <person name="Riley R."/>
            <person name="LaButti K."/>
            <person name="Andreopoulos B."/>
            <person name="Lipzen A."/>
            <person name="Chen C."/>
            <person name="Yan M."/>
            <person name="Daum C."/>
            <person name="Ng V."/>
            <person name="Clum A."/>
            <person name="Steindorff A."/>
            <person name="Ohm R.A."/>
            <person name="Martin F."/>
            <person name="Silar P."/>
            <person name="Natvig D.O."/>
            <person name="Lalanne C."/>
            <person name="Gautier V."/>
            <person name="Ament-Velasquez S.L."/>
            <person name="Kruys A."/>
            <person name="Hutchinson M.I."/>
            <person name="Powell A.J."/>
            <person name="Barry K."/>
            <person name="Miller A.N."/>
            <person name="Grigoriev I.V."/>
            <person name="Debuchy R."/>
            <person name="Gladieux P."/>
            <person name="Hiltunen Thoren M."/>
            <person name="Johannesson H."/>
        </authorList>
    </citation>
    <scope>NUCLEOTIDE SEQUENCE</scope>
    <source>
        <strain evidence="2">CBS 532.94</strain>
    </source>
</reference>
<feature type="non-terminal residue" evidence="2">
    <location>
        <position position="1"/>
    </location>
</feature>
<comment type="caution">
    <text evidence="2">The sequence shown here is derived from an EMBL/GenBank/DDBJ whole genome shotgun (WGS) entry which is preliminary data.</text>
</comment>